<organism evidence="12 13">
    <name type="scientific">Erythroxylum novogranatense</name>
    <dbReference type="NCBI Taxonomy" id="1862640"/>
    <lineage>
        <taxon>Eukaryota</taxon>
        <taxon>Viridiplantae</taxon>
        <taxon>Streptophyta</taxon>
        <taxon>Embryophyta</taxon>
        <taxon>Tracheophyta</taxon>
        <taxon>Spermatophyta</taxon>
        <taxon>Magnoliopsida</taxon>
        <taxon>eudicotyledons</taxon>
        <taxon>Gunneridae</taxon>
        <taxon>Pentapetalae</taxon>
        <taxon>rosids</taxon>
        <taxon>fabids</taxon>
        <taxon>Malpighiales</taxon>
        <taxon>Erythroxylaceae</taxon>
        <taxon>Erythroxylum</taxon>
    </lineage>
</organism>
<evidence type="ECO:0000256" key="4">
    <source>
        <dbReference type="ARBA" id="ARBA00022617"/>
    </source>
</evidence>
<evidence type="ECO:0000256" key="11">
    <source>
        <dbReference type="RuleBase" id="RU000461"/>
    </source>
</evidence>
<keyword evidence="13" id="KW-1185">Reference proteome</keyword>
<dbReference type="PRINTS" id="PR00463">
    <property type="entry name" value="EP450I"/>
</dbReference>
<evidence type="ECO:0000256" key="2">
    <source>
        <dbReference type="ARBA" id="ARBA00004370"/>
    </source>
</evidence>
<evidence type="ECO:0000256" key="7">
    <source>
        <dbReference type="ARBA" id="ARBA00023004"/>
    </source>
</evidence>
<dbReference type="PANTHER" id="PTHR47943:SF2">
    <property type="entry name" value="CYTOCHROME P450"/>
    <property type="match status" value="1"/>
</dbReference>
<evidence type="ECO:0000256" key="10">
    <source>
        <dbReference type="PIRSR" id="PIRSR602401-1"/>
    </source>
</evidence>
<name>A0AAV8TTU5_9ROSI</name>
<dbReference type="GO" id="GO:0005506">
    <property type="term" value="F:iron ion binding"/>
    <property type="evidence" value="ECO:0007669"/>
    <property type="project" value="InterPro"/>
</dbReference>
<dbReference type="PRINTS" id="PR00385">
    <property type="entry name" value="P450"/>
</dbReference>
<gene>
    <name evidence="12" type="ORF">K2173_005216</name>
</gene>
<accession>A0AAV8TTU5</accession>
<evidence type="ECO:0000313" key="12">
    <source>
        <dbReference type="EMBL" id="KAJ8769613.1"/>
    </source>
</evidence>
<comment type="similarity">
    <text evidence="3 11">Belongs to the cytochrome P450 family.</text>
</comment>
<dbReference type="InterPro" id="IPR017972">
    <property type="entry name" value="Cyt_P450_CS"/>
</dbReference>
<dbReference type="AlphaFoldDB" id="A0AAV8TTU5"/>
<dbReference type="EMBL" id="JAIWQS010000003">
    <property type="protein sequence ID" value="KAJ8769613.1"/>
    <property type="molecule type" value="Genomic_DNA"/>
</dbReference>
<dbReference type="SUPFAM" id="SSF48264">
    <property type="entry name" value="Cytochrome P450"/>
    <property type="match status" value="1"/>
</dbReference>
<dbReference type="FunFam" id="1.10.630.10:FF:000011">
    <property type="entry name" value="Cytochrome P450 83B1"/>
    <property type="match status" value="1"/>
</dbReference>
<evidence type="ECO:0000313" key="13">
    <source>
        <dbReference type="Proteomes" id="UP001159364"/>
    </source>
</evidence>
<dbReference type="Proteomes" id="UP001159364">
    <property type="component" value="Linkage Group LG03"/>
</dbReference>
<dbReference type="PROSITE" id="PS00086">
    <property type="entry name" value="CYTOCHROME_P450"/>
    <property type="match status" value="1"/>
</dbReference>
<reference evidence="12 13" key="1">
    <citation type="submission" date="2021-09" db="EMBL/GenBank/DDBJ databases">
        <title>Genomic insights and catalytic innovation underlie evolution of tropane alkaloids biosynthesis.</title>
        <authorList>
            <person name="Wang Y.-J."/>
            <person name="Tian T."/>
            <person name="Huang J.-P."/>
            <person name="Huang S.-X."/>
        </authorList>
    </citation>
    <scope>NUCLEOTIDE SEQUENCE [LARGE SCALE GENOMIC DNA]</scope>
    <source>
        <strain evidence="12">KIB-2018</strain>
        <tissue evidence="12">Leaf</tissue>
    </source>
</reference>
<keyword evidence="4 10" id="KW-0349">Heme</keyword>
<comment type="cofactor">
    <cofactor evidence="1 10">
        <name>heme</name>
        <dbReference type="ChEBI" id="CHEBI:30413"/>
    </cofactor>
</comment>
<proteinExistence type="inferred from homology"/>
<dbReference type="GO" id="GO:0016020">
    <property type="term" value="C:membrane"/>
    <property type="evidence" value="ECO:0007669"/>
    <property type="project" value="UniProtKB-SubCell"/>
</dbReference>
<dbReference type="Pfam" id="PF00067">
    <property type="entry name" value="p450"/>
    <property type="match status" value="1"/>
</dbReference>
<dbReference type="GO" id="GO:0004497">
    <property type="term" value="F:monooxygenase activity"/>
    <property type="evidence" value="ECO:0007669"/>
    <property type="project" value="UniProtKB-KW"/>
</dbReference>
<dbReference type="Gene3D" id="1.10.630.10">
    <property type="entry name" value="Cytochrome P450"/>
    <property type="match status" value="1"/>
</dbReference>
<dbReference type="GO" id="GO:0020037">
    <property type="term" value="F:heme binding"/>
    <property type="evidence" value="ECO:0007669"/>
    <property type="project" value="InterPro"/>
</dbReference>
<comment type="subcellular location">
    <subcellularLocation>
        <location evidence="2">Membrane</location>
    </subcellularLocation>
</comment>
<evidence type="ECO:0000256" key="6">
    <source>
        <dbReference type="ARBA" id="ARBA00023002"/>
    </source>
</evidence>
<evidence type="ECO:0000256" key="1">
    <source>
        <dbReference type="ARBA" id="ARBA00001971"/>
    </source>
</evidence>
<evidence type="ECO:0000256" key="9">
    <source>
        <dbReference type="ARBA" id="ARBA00023136"/>
    </source>
</evidence>
<keyword evidence="6 11" id="KW-0560">Oxidoreductase</keyword>
<dbReference type="InterPro" id="IPR002401">
    <property type="entry name" value="Cyt_P450_E_grp-I"/>
</dbReference>
<evidence type="ECO:0008006" key="14">
    <source>
        <dbReference type="Google" id="ProtNLM"/>
    </source>
</evidence>
<dbReference type="CDD" id="cd11072">
    <property type="entry name" value="CYP71-like"/>
    <property type="match status" value="1"/>
</dbReference>
<dbReference type="InterPro" id="IPR001128">
    <property type="entry name" value="Cyt_P450"/>
</dbReference>
<evidence type="ECO:0000256" key="5">
    <source>
        <dbReference type="ARBA" id="ARBA00022723"/>
    </source>
</evidence>
<dbReference type="InterPro" id="IPR036396">
    <property type="entry name" value="Cyt_P450_sf"/>
</dbReference>
<keyword evidence="9" id="KW-0472">Membrane</keyword>
<keyword evidence="8 11" id="KW-0503">Monooxygenase</keyword>
<sequence>MHMRLGLAPTVVISSPEAAELVLKTHDSVFAGRPPIEASKFMSYNQKNLIFASYRSYWRKMRKICTVKFLSSAKINSFKPTRKQALDLLVQSIKEASGGTRFTVNIRTKLASLSADMSCLMVFGKKYSEKEFDERGFKAIVHEDATLTAIPNLGDYIPQIAWLDLQGLRKRMKAVAKVFDEFFEKIIEEHVKNTEENRTKDFVDVMLGLIGSEENEYRVDRDSIKAIILDMLAASMETSPTIVEWALSENLKHQNVMEKVQKELEEKVGMNRMVEESDIKNLKYLNIIIRETFRLHPVVPLLVPHYSMEDCTVHGYFIPENTRIMINVWAIGRDPSVWSELDKFLPERFAGSDIDVLGHDFQLIPFGSGRRVCPGMQLGLTITSLVLAQLLHCFDWELPDGFLPDELDMSEEFGLVIQRTKPLHAIPTFIAFTFDQ</sequence>
<protein>
    <recommendedName>
        <fullName evidence="14">Cytochrome P450</fullName>
    </recommendedName>
</protein>
<evidence type="ECO:0000256" key="8">
    <source>
        <dbReference type="ARBA" id="ARBA00023033"/>
    </source>
</evidence>
<feature type="binding site" description="axial binding residue" evidence="10">
    <location>
        <position position="373"/>
    </location>
    <ligand>
        <name>heme</name>
        <dbReference type="ChEBI" id="CHEBI:30413"/>
    </ligand>
    <ligandPart>
        <name>Fe</name>
        <dbReference type="ChEBI" id="CHEBI:18248"/>
    </ligandPart>
</feature>
<dbReference type="GO" id="GO:0016705">
    <property type="term" value="F:oxidoreductase activity, acting on paired donors, with incorporation or reduction of molecular oxygen"/>
    <property type="evidence" value="ECO:0007669"/>
    <property type="project" value="InterPro"/>
</dbReference>
<comment type="caution">
    <text evidence="12">The sequence shown here is derived from an EMBL/GenBank/DDBJ whole genome shotgun (WGS) entry which is preliminary data.</text>
</comment>
<dbReference type="PANTHER" id="PTHR47943">
    <property type="entry name" value="CYTOCHROME P450 93A3-LIKE"/>
    <property type="match status" value="1"/>
</dbReference>
<evidence type="ECO:0000256" key="3">
    <source>
        <dbReference type="ARBA" id="ARBA00010617"/>
    </source>
</evidence>
<keyword evidence="5 10" id="KW-0479">Metal-binding</keyword>
<keyword evidence="7 10" id="KW-0408">Iron</keyword>